<reference evidence="1" key="2">
    <citation type="journal article" date="2024" name="Plant">
        <title>Genomic evolution and insights into agronomic trait innovations of Sesamum species.</title>
        <authorList>
            <person name="Miao H."/>
            <person name="Wang L."/>
            <person name="Qu L."/>
            <person name="Liu H."/>
            <person name="Sun Y."/>
            <person name="Le M."/>
            <person name="Wang Q."/>
            <person name="Wei S."/>
            <person name="Zheng Y."/>
            <person name="Lin W."/>
            <person name="Duan Y."/>
            <person name="Cao H."/>
            <person name="Xiong S."/>
            <person name="Wang X."/>
            <person name="Wei L."/>
            <person name="Li C."/>
            <person name="Ma Q."/>
            <person name="Ju M."/>
            <person name="Zhao R."/>
            <person name="Li G."/>
            <person name="Mu C."/>
            <person name="Tian Q."/>
            <person name="Mei H."/>
            <person name="Zhang T."/>
            <person name="Gao T."/>
            <person name="Zhang H."/>
        </authorList>
    </citation>
    <scope>NUCLEOTIDE SEQUENCE</scope>
    <source>
        <strain evidence="1">KEN1</strain>
    </source>
</reference>
<name>A0AAW2TM42_9LAMI</name>
<dbReference type="AlphaFoldDB" id="A0AAW2TM42"/>
<sequence length="96" mass="10862">MKRQTWKVKCKFCEGVGHNKKRCTWRKFAEEFPIKDVPQPVPVPEDILVAVDVAEEIPVAEDFPSATQEASQDVSQKLTVSSHVICCNLCTLLILY</sequence>
<proteinExistence type="predicted"/>
<organism evidence="1">
    <name type="scientific">Sesamum latifolium</name>
    <dbReference type="NCBI Taxonomy" id="2727402"/>
    <lineage>
        <taxon>Eukaryota</taxon>
        <taxon>Viridiplantae</taxon>
        <taxon>Streptophyta</taxon>
        <taxon>Embryophyta</taxon>
        <taxon>Tracheophyta</taxon>
        <taxon>Spermatophyta</taxon>
        <taxon>Magnoliopsida</taxon>
        <taxon>eudicotyledons</taxon>
        <taxon>Gunneridae</taxon>
        <taxon>Pentapetalae</taxon>
        <taxon>asterids</taxon>
        <taxon>lamiids</taxon>
        <taxon>Lamiales</taxon>
        <taxon>Pedaliaceae</taxon>
        <taxon>Sesamum</taxon>
    </lineage>
</organism>
<evidence type="ECO:0000313" key="1">
    <source>
        <dbReference type="EMBL" id="KAL0405875.1"/>
    </source>
</evidence>
<accession>A0AAW2TM42</accession>
<comment type="caution">
    <text evidence="1">The sequence shown here is derived from an EMBL/GenBank/DDBJ whole genome shotgun (WGS) entry which is preliminary data.</text>
</comment>
<gene>
    <name evidence="1" type="ORF">Slati_3901400</name>
</gene>
<protein>
    <submittedName>
        <fullName evidence="1">Uncharacterized protein</fullName>
    </submittedName>
</protein>
<dbReference type="EMBL" id="JACGWN010000014">
    <property type="protein sequence ID" value="KAL0405875.1"/>
    <property type="molecule type" value="Genomic_DNA"/>
</dbReference>
<reference evidence="1" key="1">
    <citation type="submission" date="2020-06" db="EMBL/GenBank/DDBJ databases">
        <authorList>
            <person name="Li T."/>
            <person name="Hu X."/>
            <person name="Zhang T."/>
            <person name="Song X."/>
            <person name="Zhang H."/>
            <person name="Dai N."/>
            <person name="Sheng W."/>
            <person name="Hou X."/>
            <person name="Wei L."/>
        </authorList>
    </citation>
    <scope>NUCLEOTIDE SEQUENCE</scope>
    <source>
        <strain evidence="1">KEN1</strain>
        <tissue evidence="1">Leaf</tissue>
    </source>
</reference>